<name>A0A9D3ZLI8_9ROSI</name>
<accession>A0A9D3ZLI8</accession>
<dbReference type="Proteomes" id="UP000828251">
    <property type="component" value="Unassembled WGS sequence"/>
</dbReference>
<evidence type="ECO:0000313" key="3">
    <source>
        <dbReference type="Proteomes" id="UP000828251"/>
    </source>
</evidence>
<feature type="region of interest" description="Disordered" evidence="1">
    <location>
        <begin position="54"/>
        <end position="93"/>
    </location>
</feature>
<organism evidence="2 3">
    <name type="scientific">Gossypium stocksii</name>
    <dbReference type="NCBI Taxonomy" id="47602"/>
    <lineage>
        <taxon>Eukaryota</taxon>
        <taxon>Viridiplantae</taxon>
        <taxon>Streptophyta</taxon>
        <taxon>Embryophyta</taxon>
        <taxon>Tracheophyta</taxon>
        <taxon>Spermatophyta</taxon>
        <taxon>Magnoliopsida</taxon>
        <taxon>eudicotyledons</taxon>
        <taxon>Gunneridae</taxon>
        <taxon>Pentapetalae</taxon>
        <taxon>rosids</taxon>
        <taxon>malvids</taxon>
        <taxon>Malvales</taxon>
        <taxon>Malvaceae</taxon>
        <taxon>Malvoideae</taxon>
        <taxon>Gossypium</taxon>
    </lineage>
</organism>
<gene>
    <name evidence="2" type="ORF">J1N35_037273</name>
</gene>
<dbReference type="AlphaFoldDB" id="A0A9D3ZLI8"/>
<keyword evidence="3" id="KW-1185">Reference proteome</keyword>
<comment type="caution">
    <text evidence="2">The sequence shown here is derived from an EMBL/GenBank/DDBJ whole genome shotgun (WGS) entry which is preliminary data.</text>
</comment>
<evidence type="ECO:0000313" key="2">
    <source>
        <dbReference type="EMBL" id="KAH1046489.1"/>
    </source>
</evidence>
<reference evidence="2 3" key="1">
    <citation type="journal article" date="2021" name="Plant Biotechnol. J.">
        <title>Multi-omics assisted identification of the key and species-specific regulatory components of drought-tolerant mechanisms in Gossypium stocksii.</title>
        <authorList>
            <person name="Yu D."/>
            <person name="Ke L."/>
            <person name="Zhang D."/>
            <person name="Wu Y."/>
            <person name="Sun Y."/>
            <person name="Mei J."/>
            <person name="Sun J."/>
            <person name="Sun Y."/>
        </authorList>
    </citation>
    <scope>NUCLEOTIDE SEQUENCE [LARGE SCALE GENOMIC DNA]</scope>
    <source>
        <strain evidence="3">cv. E1</strain>
        <tissue evidence="2">Leaf</tissue>
    </source>
</reference>
<protein>
    <submittedName>
        <fullName evidence="2">Uncharacterized protein</fullName>
    </submittedName>
</protein>
<feature type="compositionally biased region" description="Polar residues" evidence="1">
    <location>
        <begin position="68"/>
        <end position="78"/>
    </location>
</feature>
<dbReference type="EMBL" id="JAIQCV010000011">
    <property type="protein sequence ID" value="KAH1046489.1"/>
    <property type="molecule type" value="Genomic_DNA"/>
</dbReference>
<proteinExistence type="predicted"/>
<dbReference type="OrthoDB" id="10511236at2759"/>
<sequence length="93" mass="10709">MIEEGERSESKLFRRGRKIKYHKCSMVGHNSISCQTSSRSSMRVETMVISLTKCTNKRKGRNNKETVGGTQESSNTKKAMSKDLTKHNRKSWR</sequence>
<evidence type="ECO:0000256" key="1">
    <source>
        <dbReference type="SAM" id="MobiDB-lite"/>
    </source>
</evidence>